<dbReference type="GO" id="GO:0006109">
    <property type="term" value="P:regulation of carbohydrate metabolic process"/>
    <property type="evidence" value="ECO:0007669"/>
    <property type="project" value="InterPro"/>
</dbReference>
<keyword evidence="2 4" id="KW-0810">Translation regulation</keyword>
<evidence type="ECO:0000256" key="2">
    <source>
        <dbReference type="ARBA" id="ARBA00022845"/>
    </source>
</evidence>
<keyword evidence="3 4" id="KW-0694">RNA-binding</keyword>
<comment type="caution">
    <text evidence="5">The sequence shown here is derived from an EMBL/GenBank/DDBJ whole genome shotgun (WGS) entry which is preliminary data.</text>
</comment>
<sequence length="75" mass="8275">MTVLHKEKGMLVLSRKMSERILIGDEISITIVRIGPNSVRIGVEAPRNMSVVRSELCPLGSVQEEVASDDCVPQR</sequence>
<organism evidence="5 6">
    <name type="scientific">Planctomyces bekefii</name>
    <dbReference type="NCBI Taxonomy" id="1653850"/>
    <lineage>
        <taxon>Bacteria</taxon>
        <taxon>Pseudomonadati</taxon>
        <taxon>Planctomycetota</taxon>
        <taxon>Planctomycetia</taxon>
        <taxon>Planctomycetales</taxon>
        <taxon>Planctomycetaceae</taxon>
        <taxon>Planctomyces</taxon>
    </lineage>
</organism>
<gene>
    <name evidence="4" type="primary">csrA</name>
    <name evidence="5" type="ORF">E3A20_11530</name>
</gene>
<dbReference type="InterPro" id="IPR003751">
    <property type="entry name" value="CsrA"/>
</dbReference>
<keyword evidence="1 4" id="KW-0963">Cytoplasm</keyword>
<evidence type="ECO:0000313" key="5">
    <source>
        <dbReference type="EMBL" id="TWW09718.1"/>
    </source>
</evidence>
<comment type="similarity">
    <text evidence="4">Belongs to the CsrA/RsmA family.</text>
</comment>
<dbReference type="HAMAP" id="MF_00167">
    <property type="entry name" value="CsrA"/>
    <property type="match status" value="1"/>
</dbReference>
<reference evidence="5 6" key="1">
    <citation type="submission" date="2019-08" db="EMBL/GenBank/DDBJ databases">
        <title>100 year-old enigma solved: identification of Planctomyces bekefii, the type genus and species of the phylum Planctomycetes.</title>
        <authorList>
            <person name="Svetlana D.N."/>
            <person name="Overmann J."/>
        </authorList>
    </citation>
    <scope>NUCLEOTIDE SEQUENCE [LARGE SCALE GENOMIC DNA]</scope>
    <source>
        <strain evidence="5">Phe10_nw2017</strain>
    </source>
</reference>
<evidence type="ECO:0000256" key="3">
    <source>
        <dbReference type="ARBA" id="ARBA00022884"/>
    </source>
</evidence>
<comment type="function">
    <text evidence="4">A translational regulator that binds mRNA to regulate translation initiation and/or mRNA stability. Usually binds in the 5'-UTR at or near the Shine-Dalgarno sequence preventing ribosome-binding, thus repressing translation. Its main target seems to be the major flagellin gene, while its function is anatagonized by FliW.</text>
</comment>
<dbReference type="GO" id="GO:1902208">
    <property type="term" value="P:regulation of bacterial-type flagellum assembly"/>
    <property type="evidence" value="ECO:0007669"/>
    <property type="project" value="UniProtKB-UniRule"/>
</dbReference>
<comment type="subcellular location">
    <subcellularLocation>
        <location evidence="4">Cytoplasm</location>
    </subcellularLocation>
</comment>
<comment type="subunit">
    <text evidence="4">Homodimer; the beta-strands of each monomer intercalate to form a hydrophobic core, while the alpha-helices form wings that extend away from the core.</text>
</comment>
<protein>
    <recommendedName>
        <fullName evidence="4">Translational regulator CsrA</fullName>
    </recommendedName>
</protein>
<dbReference type="InterPro" id="IPR036107">
    <property type="entry name" value="CsrA_sf"/>
</dbReference>
<dbReference type="Pfam" id="PF02599">
    <property type="entry name" value="CsrA"/>
    <property type="match status" value="1"/>
</dbReference>
<dbReference type="GO" id="GO:0005829">
    <property type="term" value="C:cytosol"/>
    <property type="evidence" value="ECO:0007669"/>
    <property type="project" value="TreeGrafter"/>
</dbReference>
<keyword evidence="6" id="KW-1185">Reference proteome</keyword>
<keyword evidence="4" id="KW-1005">Bacterial flagellum biogenesis</keyword>
<dbReference type="GO" id="GO:0048027">
    <property type="term" value="F:mRNA 5'-UTR binding"/>
    <property type="evidence" value="ECO:0007669"/>
    <property type="project" value="UniProtKB-UniRule"/>
</dbReference>
<evidence type="ECO:0000256" key="4">
    <source>
        <dbReference type="HAMAP-Rule" id="MF_00167"/>
    </source>
</evidence>
<evidence type="ECO:0000256" key="1">
    <source>
        <dbReference type="ARBA" id="ARBA00022490"/>
    </source>
</evidence>
<keyword evidence="4" id="KW-0678">Repressor</keyword>
<dbReference type="EMBL" id="SRHE01000196">
    <property type="protein sequence ID" value="TWW09718.1"/>
    <property type="molecule type" value="Genomic_DNA"/>
</dbReference>
<name>A0A5C6M541_9PLAN</name>
<evidence type="ECO:0000313" key="6">
    <source>
        <dbReference type="Proteomes" id="UP000321083"/>
    </source>
</evidence>
<dbReference type="GO" id="GO:0006402">
    <property type="term" value="P:mRNA catabolic process"/>
    <property type="evidence" value="ECO:0007669"/>
    <property type="project" value="InterPro"/>
</dbReference>
<dbReference type="AlphaFoldDB" id="A0A5C6M541"/>
<dbReference type="PANTHER" id="PTHR34984">
    <property type="entry name" value="CARBON STORAGE REGULATOR"/>
    <property type="match status" value="1"/>
</dbReference>
<dbReference type="GO" id="GO:0045947">
    <property type="term" value="P:negative regulation of translational initiation"/>
    <property type="evidence" value="ECO:0007669"/>
    <property type="project" value="UniProtKB-UniRule"/>
</dbReference>
<reference evidence="5 6" key="2">
    <citation type="submission" date="2019-08" db="EMBL/GenBank/DDBJ databases">
        <authorList>
            <person name="Henke P."/>
        </authorList>
    </citation>
    <scope>NUCLEOTIDE SEQUENCE [LARGE SCALE GENOMIC DNA]</scope>
    <source>
        <strain evidence="5">Phe10_nw2017</strain>
    </source>
</reference>
<dbReference type="SUPFAM" id="SSF117130">
    <property type="entry name" value="CsrA-like"/>
    <property type="match status" value="1"/>
</dbReference>
<dbReference type="GO" id="GO:0044781">
    <property type="term" value="P:bacterial-type flagellum organization"/>
    <property type="evidence" value="ECO:0007669"/>
    <property type="project" value="UniProtKB-KW"/>
</dbReference>
<proteinExistence type="inferred from homology"/>
<dbReference type="Proteomes" id="UP000321083">
    <property type="component" value="Unassembled WGS sequence"/>
</dbReference>
<dbReference type="Gene3D" id="2.60.40.4380">
    <property type="entry name" value="Translational regulator CsrA"/>
    <property type="match status" value="1"/>
</dbReference>
<dbReference type="PANTHER" id="PTHR34984:SF1">
    <property type="entry name" value="CARBON STORAGE REGULATOR"/>
    <property type="match status" value="1"/>
</dbReference>
<accession>A0A5C6M541</accession>